<proteinExistence type="predicted"/>
<gene>
    <name evidence="2" type="ORF">DFH08DRAFT_819933</name>
</gene>
<evidence type="ECO:0000313" key="2">
    <source>
        <dbReference type="EMBL" id="KAJ7318324.1"/>
    </source>
</evidence>
<comment type="caution">
    <text evidence="2">The sequence shown here is derived from an EMBL/GenBank/DDBJ whole genome shotgun (WGS) entry which is preliminary data.</text>
</comment>
<name>A0AAD7EFS3_9AGAR</name>
<reference evidence="2" key="1">
    <citation type="submission" date="2023-03" db="EMBL/GenBank/DDBJ databases">
        <title>Massive genome expansion in bonnet fungi (Mycena s.s.) driven by repeated elements and novel gene families across ecological guilds.</title>
        <authorList>
            <consortium name="Lawrence Berkeley National Laboratory"/>
            <person name="Harder C.B."/>
            <person name="Miyauchi S."/>
            <person name="Viragh M."/>
            <person name="Kuo A."/>
            <person name="Thoen E."/>
            <person name="Andreopoulos B."/>
            <person name="Lu D."/>
            <person name="Skrede I."/>
            <person name="Drula E."/>
            <person name="Henrissat B."/>
            <person name="Morin E."/>
            <person name="Kohler A."/>
            <person name="Barry K."/>
            <person name="LaButti K."/>
            <person name="Morin E."/>
            <person name="Salamov A."/>
            <person name="Lipzen A."/>
            <person name="Mereny Z."/>
            <person name="Hegedus B."/>
            <person name="Baldrian P."/>
            <person name="Stursova M."/>
            <person name="Weitz H."/>
            <person name="Taylor A."/>
            <person name="Grigoriev I.V."/>
            <person name="Nagy L.G."/>
            <person name="Martin F."/>
            <person name="Kauserud H."/>
        </authorList>
    </citation>
    <scope>NUCLEOTIDE SEQUENCE</scope>
    <source>
        <strain evidence="2">CBHHK002</strain>
    </source>
</reference>
<dbReference type="EMBL" id="JARIHO010000058">
    <property type="protein sequence ID" value="KAJ7318324.1"/>
    <property type="molecule type" value="Genomic_DNA"/>
</dbReference>
<protein>
    <submittedName>
        <fullName evidence="2">Uncharacterized protein</fullName>
    </submittedName>
</protein>
<accession>A0AAD7EFS3</accession>
<keyword evidence="3" id="KW-1185">Reference proteome</keyword>
<dbReference type="AlphaFoldDB" id="A0AAD7EFS3"/>
<feature type="compositionally biased region" description="Basic and acidic residues" evidence="1">
    <location>
        <begin position="136"/>
        <end position="157"/>
    </location>
</feature>
<dbReference type="Proteomes" id="UP001218218">
    <property type="component" value="Unassembled WGS sequence"/>
</dbReference>
<evidence type="ECO:0000313" key="3">
    <source>
        <dbReference type="Proteomes" id="UP001218218"/>
    </source>
</evidence>
<feature type="region of interest" description="Disordered" evidence="1">
    <location>
        <begin position="117"/>
        <end position="157"/>
    </location>
</feature>
<organism evidence="2 3">
    <name type="scientific">Mycena albidolilacea</name>
    <dbReference type="NCBI Taxonomy" id="1033008"/>
    <lineage>
        <taxon>Eukaryota</taxon>
        <taxon>Fungi</taxon>
        <taxon>Dikarya</taxon>
        <taxon>Basidiomycota</taxon>
        <taxon>Agaricomycotina</taxon>
        <taxon>Agaricomycetes</taxon>
        <taxon>Agaricomycetidae</taxon>
        <taxon>Agaricales</taxon>
        <taxon>Marasmiineae</taxon>
        <taxon>Mycenaceae</taxon>
        <taxon>Mycena</taxon>
    </lineage>
</organism>
<sequence length="157" mass="17661">MPSLSLSQVHPNLDGALRIIENGGHKARDKQEESKFALPVLCQPAGLVPLEIWKSARSTTNRNTQAHCNINCDSVNLTMIRAIMRNMQYDTCMIWKHSRRKAMLHSPPILVRKEIENTEKTLPPRLSSIVAQPPHPGEKRDGEHREDASSEAELHCG</sequence>
<evidence type="ECO:0000256" key="1">
    <source>
        <dbReference type="SAM" id="MobiDB-lite"/>
    </source>
</evidence>